<reference evidence="2" key="1">
    <citation type="submission" date="2021-01" db="EMBL/GenBank/DDBJ databases">
        <authorList>
            <person name="Corre E."/>
            <person name="Pelletier E."/>
            <person name="Niang G."/>
            <person name="Scheremetjew M."/>
            <person name="Finn R."/>
            <person name="Kale V."/>
            <person name="Holt S."/>
            <person name="Cochrane G."/>
            <person name="Meng A."/>
            <person name="Brown T."/>
            <person name="Cohen L."/>
        </authorList>
    </citation>
    <scope>NUCLEOTIDE SEQUENCE</scope>
</reference>
<dbReference type="AlphaFoldDB" id="A0A7S0ZSL5"/>
<gene>
    <name evidence="2" type="ORF">NSCI0253_LOCUS5408</name>
</gene>
<protein>
    <submittedName>
        <fullName evidence="2">Uncharacterized protein</fullName>
    </submittedName>
</protein>
<organism evidence="2">
    <name type="scientific">Noctiluca scintillans</name>
    <name type="common">Sea sparkle</name>
    <name type="synonym">Red tide dinoflagellate</name>
    <dbReference type="NCBI Taxonomy" id="2966"/>
    <lineage>
        <taxon>Eukaryota</taxon>
        <taxon>Sar</taxon>
        <taxon>Alveolata</taxon>
        <taxon>Dinophyceae</taxon>
        <taxon>Noctilucales</taxon>
        <taxon>Noctilucaceae</taxon>
        <taxon>Noctiluca</taxon>
    </lineage>
</organism>
<sequence>MAALVWVWWCLRVCAGVREYLALAPNHIAFGDGHIVEWVLVEYPQNVSSSKDVSVTAVQESVPELGAWYGLDTGGLAHAAKIVGSTMYALYAHRTPTSRDELWVGGCCANVLRIFTRDGLFSEIDLDPVVQHAVGTKLAHVSHTFDITELSGARVALLIVKYFEASIKAPADAIVGMRLDGSIVPTADGSTCFRLLDAGTFSQDRRESVFKMQFYNVSVPDGPSPELRPTSRGEQFHGNGLQRFTTRSGLQILAFTVCWQSEAVLFKDPYSYSKSEGGGKILQRFGSPMFFEKDGSVPNRFFGLKAGTSPFKYVHNILYHVSSPSFNGHESLSLFVNSQSGVAAAYEFELKVVEEDDDQCHDTVFEVNYVFARCNFSVSAQGGARSIGNGVFLVVDGIHGEGLFVVDSEGNTKNLPYSGGFRPFYDPFISVPVVEAVV</sequence>
<evidence type="ECO:0000256" key="1">
    <source>
        <dbReference type="SAM" id="SignalP"/>
    </source>
</evidence>
<feature type="signal peptide" evidence="1">
    <location>
        <begin position="1"/>
        <end position="16"/>
    </location>
</feature>
<accession>A0A7S0ZSL5</accession>
<dbReference type="EMBL" id="HBFQ01007713">
    <property type="protein sequence ID" value="CAD8831061.1"/>
    <property type="molecule type" value="Transcribed_RNA"/>
</dbReference>
<feature type="chain" id="PRO_5030672508" evidence="1">
    <location>
        <begin position="17"/>
        <end position="438"/>
    </location>
</feature>
<name>A0A7S0ZSL5_NOCSC</name>
<proteinExistence type="predicted"/>
<evidence type="ECO:0000313" key="2">
    <source>
        <dbReference type="EMBL" id="CAD8831061.1"/>
    </source>
</evidence>
<keyword evidence="1" id="KW-0732">Signal</keyword>